<accession>A0AAQ3WS98</accession>
<feature type="domain" description="Wall-associated receptor kinase galacturonan-binding" evidence="5">
    <location>
        <begin position="40"/>
        <end position="105"/>
    </location>
</feature>
<gene>
    <name evidence="7" type="ORF">U9M48_020667</name>
</gene>
<dbReference type="InterPro" id="IPR025287">
    <property type="entry name" value="WAK_GUB"/>
</dbReference>
<evidence type="ECO:0000313" key="8">
    <source>
        <dbReference type="Proteomes" id="UP001341281"/>
    </source>
</evidence>
<proteinExistence type="predicted"/>
<comment type="subcellular location">
    <subcellularLocation>
        <location evidence="1">Membrane</location>
        <topology evidence="1">Single-pass membrane protein</topology>
    </subcellularLocation>
</comment>
<dbReference type="GO" id="GO:0016020">
    <property type="term" value="C:membrane"/>
    <property type="evidence" value="ECO:0007669"/>
    <property type="project" value="UniProtKB-SubCell"/>
</dbReference>
<name>A0AAQ3WS98_PASNO</name>
<dbReference type="Pfam" id="PF13947">
    <property type="entry name" value="GUB_WAK_bind"/>
    <property type="match status" value="1"/>
</dbReference>
<dbReference type="Proteomes" id="UP001341281">
    <property type="component" value="Chromosome 04"/>
</dbReference>
<evidence type="ECO:0000256" key="2">
    <source>
        <dbReference type="ARBA" id="ARBA00022729"/>
    </source>
</evidence>
<dbReference type="PANTHER" id="PTHR33138:SF75">
    <property type="entry name" value="WALL-ASSOCIATED RECEPTOR KINASE GALACTURONAN-BINDING DOMAIN-CONTAINING PROTEIN"/>
    <property type="match status" value="1"/>
</dbReference>
<dbReference type="EMBL" id="CP144748">
    <property type="protein sequence ID" value="WVZ72162.1"/>
    <property type="molecule type" value="Genomic_DNA"/>
</dbReference>
<feature type="domain" description="Wall-associated receptor kinase C-terminal" evidence="6">
    <location>
        <begin position="183"/>
        <end position="256"/>
    </location>
</feature>
<evidence type="ECO:0000256" key="3">
    <source>
        <dbReference type="ARBA" id="ARBA00023180"/>
    </source>
</evidence>
<protein>
    <recommendedName>
        <fullName evidence="9">Wall-associated receptor kinase galacturonan-binding domain-containing protein</fullName>
    </recommendedName>
</protein>
<reference evidence="7 8" key="1">
    <citation type="submission" date="2024-02" db="EMBL/GenBank/DDBJ databases">
        <title>High-quality chromosome-scale genome assembly of Pensacola bahiagrass (Paspalum notatum Flugge var. saurae).</title>
        <authorList>
            <person name="Vega J.M."/>
            <person name="Podio M."/>
            <person name="Orjuela J."/>
            <person name="Siena L.A."/>
            <person name="Pessino S.C."/>
            <person name="Combes M.C."/>
            <person name="Mariac C."/>
            <person name="Albertini E."/>
            <person name="Pupilli F."/>
            <person name="Ortiz J.P.A."/>
            <person name="Leblanc O."/>
        </authorList>
    </citation>
    <scope>NUCLEOTIDE SEQUENCE [LARGE SCALE GENOMIC DNA]</scope>
    <source>
        <strain evidence="7">R1</strain>
        <tissue evidence="7">Leaf</tissue>
    </source>
</reference>
<dbReference type="InterPro" id="IPR032872">
    <property type="entry name" value="WAK_assoc_C"/>
</dbReference>
<dbReference type="Pfam" id="PF14380">
    <property type="entry name" value="WAK_assoc"/>
    <property type="match status" value="1"/>
</dbReference>
<sequence length="278" mass="30087">MPPAALLLLLLLPISSLLRLSIATTSSSSNETTSGNNTSCSPATCGALNISYPFSLAGVQPRYCGFPIFQLTCNDGERAYLTGTFRENLYRVHNITYDNSSLVVAVETSFPGEATCHIPDFNVSSGLALFPLNISSSANKDLFFLHNCRHHLGTQLKPPCGNHSALGPYNISETERPGEVGKPPQGLPENCSYVSVPVRDLQSSQGKMDPALDYEGLINEGFVVEVGWPPKSECDQCRGRGGECRFVELSFQCFCPHCQTSRGKQAASTNFNSVLLLL</sequence>
<organism evidence="7 8">
    <name type="scientific">Paspalum notatum var. saurae</name>
    <dbReference type="NCBI Taxonomy" id="547442"/>
    <lineage>
        <taxon>Eukaryota</taxon>
        <taxon>Viridiplantae</taxon>
        <taxon>Streptophyta</taxon>
        <taxon>Embryophyta</taxon>
        <taxon>Tracheophyta</taxon>
        <taxon>Spermatophyta</taxon>
        <taxon>Magnoliopsida</taxon>
        <taxon>Liliopsida</taxon>
        <taxon>Poales</taxon>
        <taxon>Poaceae</taxon>
        <taxon>PACMAD clade</taxon>
        <taxon>Panicoideae</taxon>
        <taxon>Andropogonodae</taxon>
        <taxon>Paspaleae</taxon>
        <taxon>Paspalinae</taxon>
        <taxon>Paspalum</taxon>
    </lineage>
</organism>
<keyword evidence="2 4" id="KW-0732">Signal</keyword>
<dbReference type="GO" id="GO:0030247">
    <property type="term" value="F:polysaccharide binding"/>
    <property type="evidence" value="ECO:0007669"/>
    <property type="project" value="InterPro"/>
</dbReference>
<keyword evidence="8" id="KW-1185">Reference proteome</keyword>
<dbReference type="AlphaFoldDB" id="A0AAQ3WS98"/>
<dbReference type="PANTHER" id="PTHR33138">
    <property type="entry name" value="OS01G0690200 PROTEIN"/>
    <property type="match status" value="1"/>
</dbReference>
<feature type="signal peptide" evidence="4">
    <location>
        <begin position="1"/>
        <end position="23"/>
    </location>
</feature>
<keyword evidence="3" id="KW-0325">Glycoprotein</keyword>
<evidence type="ECO:0000256" key="4">
    <source>
        <dbReference type="SAM" id="SignalP"/>
    </source>
</evidence>
<evidence type="ECO:0000256" key="1">
    <source>
        <dbReference type="ARBA" id="ARBA00004167"/>
    </source>
</evidence>
<feature type="chain" id="PRO_5042972435" description="Wall-associated receptor kinase galacturonan-binding domain-containing protein" evidence="4">
    <location>
        <begin position="24"/>
        <end position="278"/>
    </location>
</feature>
<evidence type="ECO:0000259" key="5">
    <source>
        <dbReference type="Pfam" id="PF13947"/>
    </source>
</evidence>
<evidence type="ECO:0008006" key="9">
    <source>
        <dbReference type="Google" id="ProtNLM"/>
    </source>
</evidence>
<evidence type="ECO:0000313" key="7">
    <source>
        <dbReference type="EMBL" id="WVZ72162.1"/>
    </source>
</evidence>
<evidence type="ECO:0000259" key="6">
    <source>
        <dbReference type="Pfam" id="PF14380"/>
    </source>
</evidence>